<organism evidence="7 8">
    <name type="scientific">Parasphaerochaeta coccoides (strain ATCC BAA-1237 / DSM 17374 / SPN1)</name>
    <name type="common">Sphaerochaeta coccoides</name>
    <dbReference type="NCBI Taxonomy" id="760011"/>
    <lineage>
        <taxon>Bacteria</taxon>
        <taxon>Pseudomonadati</taxon>
        <taxon>Spirochaetota</taxon>
        <taxon>Spirochaetia</taxon>
        <taxon>Spirochaetales</taxon>
        <taxon>Sphaerochaetaceae</taxon>
        <taxon>Parasphaerochaeta</taxon>
    </lineage>
</organism>
<evidence type="ECO:0000256" key="3">
    <source>
        <dbReference type="ARBA" id="ARBA00022898"/>
    </source>
</evidence>
<reference evidence="8" key="1">
    <citation type="submission" date="2011-04" db="EMBL/GenBank/DDBJ databases">
        <title>The complete genome of Spirochaeta coccoides DSM 17374.</title>
        <authorList>
            <person name="Lucas S."/>
            <person name="Copeland A."/>
            <person name="Lapidus A."/>
            <person name="Bruce D."/>
            <person name="Goodwin L."/>
            <person name="Pitluck S."/>
            <person name="Peters L."/>
            <person name="Kyrpides N."/>
            <person name="Mavromatis K."/>
            <person name="Pagani I."/>
            <person name="Ivanova N."/>
            <person name="Ovchinnikova G."/>
            <person name="Lu M."/>
            <person name="Detter J.C."/>
            <person name="Tapia R."/>
            <person name="Han C."/>
            <person name="Land M."/>
            <person name="Hauser L."/>
            <person name="Markowitz V."/>
            <person name="Cheng J.-F."/>
            <person name="Hugenholtz P."/>
            <person name="Woyke T."/>
            <person name="Wu D."/>
            <person name="Spring S."/>
            <person name="Schroeder M."/>
            <person name="Brambilla E."/>
            <person name="Klenk H.-P."/>
            <person name="Eisen J.A."/>
        </authorList>
    </citation>
    <scope>NUCLEOTIDE SEQUENCE [LARGE SCALE GENOMIC DNA]</scope>
    <source>
        <strain evidence="8">ATCC BAA-1237 / DSM 17374 / SPN1</strain>
    </source>
</reference>
<dbReference type="InterPro" id="IPR015424">
    <property type="entry name" value="PyrdxlP-dep_Trfase"/>
</dbReference>
<dbReference type="HOGENOM" id="CLU_029381_0_4_12"/>
<reference evidence="7 8" key="2">
    <citation type="journal article" date="2012" name="Stand. Genomic Sci.">
        <title>Complete genome sequence of the termite hindgut bacterium Spirochaeta coccoides type strain (SPN1(T)), reclassification in the genus Sphaerochaeta as Sphaerochaeta coccoides comb. nov. and emendations of the family Spirochaetaceae and the genus Sphaerochaeta.</title>
        <authorList>
            <person name="Abt B."/>
            <person name="Han C."/>
            <person name="Scheuner C."/>
            <person name="Lu M."/>
            <person name="Lapidus A."/>
            <person name="Nolan M."/>
            <person name="Lucas S."/>
            <person name="Hammon N."/>
            <person name="Deshpande S."/>
            <person name="Cheng J.F."/>
            <person name="Tapia R."/>
            <person name="Goodwin L.A."/>
            <person name="Pitluck S."/>
            <person name="Liolios K."/>
            <person name="Pagani I."/>
            <person name="Ivanova N."/>
            <person name="Mavromatis K."/>
            <person name="Mikhailova N."/>
            <person name="Huntemann M."/>
            <person name="Pati A."/>
            <person name="Chen A."/>
            <person name="Palaniappan K."/>
            <person name="Land M."/>
            <person name="Hauser L."/>
            <person name="Brambilla E.M."/>
            <person name="Rohde M."/>
            <person name="Spring S."/>
            <person name="Gronow S."/>
            <person name="Goker M."/>
            <person name="Woyke T."/>
            <person name="Bristow J."/>
            <person name="Eisen J.A."/>
            <person name="Markowitz V."/>
            <person name="Hugenholtz P."/>
            <person name="Kyrpides N.C."/>
            <person name="Klenk H.P."/>
            <person name="Detter J.C."/>
        </authorList>
    </citation>
    <scope>NUCLEOTIDE SEQUENCE [LARGE SCALE GENOMIC DNA]</scope>
    <source>
        <strain evidence="8">ATCC BAA-1237 / DSM 17374 / SPN1</strain>
    </source>
</reference>
<name>F4GI38_PARC1</name>
<dbReference type="PANTHER" id="PTHR48097">
    <property type="entry name" value="L-THREONINE ALDOLASE-RELATED"/>
    <property type="match status" value="1"/>
</dbReference>
<dbReference type="GO" id="GO:0006567">
    <property type="term" value="P:L-threonine catabolic process"/>
    <property type="evidence" value="ECO:0007669"/>
    <property type="project" value="TreeGrafter"/>
</dbReference>
<dbReference type="InterPro" id="IPR001597">
    <property type="entry name" value="ArAA_b-elim_lyase/Thr_aldolase"/>
</dbReference>
<keyword evidence="3" id="KW-0663">Pyridoxal phosphate</keyword>
<dbReference type="EC" id="4.1.2.5" evidence="7"/>
<dbReference type="AlphaFoldDB" id="F4GI38"/>
<evidence type="ECO:0000259" key="6">
    <source>
        <dbReference type="Pfam" id="PF01212"/>
    </source>
</evidence>
<protein>
    <submittedName>
        <fullName evidence="7">Threonine aldolase</fullName>
        <ecNumber evidence="7">4.1.2.5</ecNumber>
    </submittedName>
</protein>
<keyword evidence="4 7" id="KW-0456">Lyase</keyword>
<dbReference type="FunFam" id="3.40.640.10:FF:000030">
    <property type="entry name" value="Low-specificity L-threonine aldolase"/>
    <property type="match status" value="1"/>
</dbReference>
<comment type="cofactor">
    <cofactor evidence="1">
        <name>pyridoxal 5'-phosphate</name>
        <dbReference type="ChEBI" id="CHEBI:597326"/>
    </cofactor>
</comment>
<dbReference type="Gene3D" id="3.90.1150.10">
    <property type="entry name" value="Aspartate Aminotransferase, domain 1"/>
    <property type="match status" value="1"/>
</dbReference>
<feature type="domain" description="Aromatic amino acid beta-eliminating lyase/threonine aldolase" evidence="6">
    <location>
        <begin position="5"/>
        <end position="284"/>
    </location>
</feature>
<dbReference type="InterPro" id="IPR015422">
    <property type="entry name" value="PyrdxlP-dep_Trfase_small"/>
</dbReference>
<dbReference type="InterPro" id="IPR023603">
    <property type="entry name" value="Low_specificity_L-TA-like"/>
</dbReference>
<dbReference type="Pfam" id="PF01212">
    <property type="entry name" value="Beta_elim_lyase"/>
    <property type="match status" value="1"/>
</dbReference>
<dbReference type="PANTHER" id="PTHR48097:SF9">
    <property type="entry name" value="L-THREONINE ALDOLASE"/>
    <property type="match status" value="1"/>
</dbReference>
<dbReference type="KEGG" id="scc:Spico_1432"/>
<evidence type="ECO:0000256" key="1">
    <source>
        <dbReference type="ARBA" id="ARBA00001933"/>
    </source>
</evidence>
<dbReference type="RefSeq" id="WP_013740031.1">
    <property type="nucleotide sequence ID" value="NC_015436.1"/>
</dbReference>
<comment type="similarity">
    <text evidence="2">Belongs to the threonine aldolase family.</text>
</comment>
<dbReference type="Proteomes" id="UP000007939">
    <property type="component" value="Chromosome"/>
</dbReference>
<sequence length="347" mass="37070">MKIYDLRSDTVTLPDPNMRKAMYEAEVGDDVYHEDPSVNRLQDMAAEITGTEAALFVTSGSMGNLIPLYVNAGRGTEVLAASQSHIIQHEVGAISAIAGTMPIGISVPRGILTVDAIKDAVKPLSYDLARTAMLEIENTIGGYPYDLENVTALAAFAHKKNMTVHMDGARIFNAATATGMSVSAYVHGVDTMTFCLSKGLGAPVGSLLCGSLPFIEAAMRVRKILGGGMRQSGILAAAGIYALEHNVKRLSQDHEHATVLAQTLHASGWANVDMEGVKTNIIFFTVPGMSEEDAVSWLAEAGIRVGIDGGKIRLVTNLNITDDDVQDIIVKLERMAPPCKQTSGEKR</sequence>
<dbReference type="NCBIfam" id="NF041359">
    <property type="entry name" value="GntG_guanitoxin"/>
    <property type="match status" value="1"/>
</dbReference>
<feature type="modified residue" description="N6-(pyridoxal phosphate)lysine" evidence="5">
    <location>
        <position position="198"/>
    </location>
</feature>
<dbReference type="eggNOG" id="COG2008">
    <property type="taxonomic scope" value="Bacteria"/>
</dbReference>
<evidence type="ECO:0000313" key="7">
    <source>
        <dbReference type="EMBL" id="AEC02636.1"/>
    </source>
</evidence>
<gene>
    <name evidence="7" type="ordered locus">Spico_1432</name>
</gene>
<evidence type="ECO:0000256" key="2">
    <source>
        <dbReference type="ARBA" id="ARBA00006966"/>
    </source>
</evidence>
<dbReference type="PIRSF" id="PIRSF017617">
    <property type="entry name" value="Thr_aldolase"/>
    <property type="match status" value="1"/>
</dbReference>
<evidence type="ECO:0000256" key="4">
    <source>
        <dbReference type="ARBA" id="ARBA00023239"/>
    </source>
</evidence>
<dbReference type="GO" id="GO:0008732">
    <property type="term" value="F:L-allo-threonine aldolase activity"/>
    <property type="evidence" value="ECO:0007669"/>
    <property type="project" value="TreeGrafter"/>
</dbReference>
<evidence type="ECO:0000313" key="8">
    <source>
        <dbReference type="Proteomes" id="UP000007939"/>
    </source>
</evidence>
<dbReference type="GO" id="GO:0005829">
    <property type="term" value="C:cytosol"/>
    <property type="evidence" value="ECO:0007669"/>
    <property type="project" value="TreeGrafter"/>
</dbReference>
<dbReference type="InterPro" id="IPR015421">
    <property type="entry name" value="PyrdxlP-dep_Trfase_major"/>
</dbReference>
<accession>F4GI38</accession>
<dbReference type="Gene3D" id="3.40.640.10">
    <property type="entry name" value="Type I PLP-dependent aspartate aminotransferase-like (Major domain)"/>
    <property type="match status" value="1"/>
</dbReference>
<dbReference type="OrthoDB" id="9774495at2"/>
<dbReference type="STRING" id="760011.Spico_1432"/>
<dbReference type="EMBL" id="CP002659">
    <property type="protein sequence ID" value="AEC02636.1"/>
    <property type="molecule type" value="Genomic_DNA"/>
</dbReference>
<dbReference type="SUPFAM" id="SSF53383">
    <property type="entry name" value="PLP-dependent transferases"/>
    <property type="match status" value="1"/>
</dbReference>
<keyword evidence="8" id="KW-1185">Reference proteome</keyword>
<evidence type="ECO:0000256" key="5">
    <source>
        <dbReference type="PIRSR" id="PIRSR017617-1"/>
    </source>
</evidence>
<dbReference type="GO" id="GO:0006545">
    <property type="term" value="P:glycine biosynthetic process"/>
    <property type="evidence" value="ECO:0007669"/>
    <property type="project" value="TreeGrafter"/>
</dbReference>
<proteinExistence type="inferred from homology"/>